<accession>A0ABT7HHE5</accession>
<name>A0ABT7HHE5_9GAMM</name>
<dbReference type="InterPro" id="IPR045708">
    <property type="entry name" value="DUF6064"/>
</dbReference>
<organism evidence="2 3">
    <name type="scientific">Marinobacter albus</name>
    <dbReference type="NCBI Taxonomy" id="3030833"/>
    <lineage>
        <taxon>Bacteria</taxon>
        <taxon>Pseudomonadati</taxon>
        <taxon>Pseudomonadota</taxon>
        <taxon>Gammaproteobacteria</taxon>
        <taxon>Pseudomonadales</taxon>
        <taxon>Marinobacteraceae</taxon>
        <taxon>Marinobacter</taxon>
    </lineage>
</organism>
<feature type="transmembrane region" description="Helical" evidence="1">
    <location>
        <begin position="199"/>
        <end position="217"/>
    </location>
</feature>
<keyword evidence="3" id="KW-1185">Reference proteome</keyword>
<reference evidence="2 3" key="1">
    <citation type="submission" date="2023-05" db="EMBL/GenBank/DDBJ databases">
        <title>Marinobacter albus sp. nov., a marine bacterium isolated from sand in a coastal intertidal zone of huludao.</title>
        <authorList>
            <person name="Deng T."/>
        </authorList>
    </citation>
    <scope>NUCLEOTIDE SEQUENCE [LARGE SCALE GENOMIC DNA]</scope>
    <source>
        <strain evidence="2 3">M216</strain>
    </source>
</reference>
<keyword evidence="1" id="KW-0472">Membrane</keyword>
<comment type="caution">
    <text evidence="2">The sequence shown here is derived from an EMBL/GenBank/DDBJ whole genome shotgun (WGS) entry which is preliminary data.</text>
</comment>
<feature type="transmembrane region" description="Helical" evidence="1">
    <location>
        <begin position="146"/>
        <end position="167"/>
    </location>
</feature>
<evidence type="ECO:0000313" key="2">
    <source>
        <dbReference type="EMBL" id="MDK9559250.1"/>
    </source>
</evidence>
<proteinExistence type="predicted"/>
<feature type="transmembrane region" description="Helical" evidence="1">
    <location>
        <begin position="89"/>
        <end position="109"/>
    </location>
</feature>
<feature type="transmembrane region" description="Helical" evidence="1">
    <location>
        <begin position="121"/>
        <end position="140"/>
    </location>
</feature>
<feature type="transmembrane region" description="Helical" evidence="1">
    <location>
        <begin position="174"/>
        <end position="193"/>
    </location>
</feature>
<feature type="transmembrane region" description="Helical" evidence="1">
    <location>
        <begin position="63"/>
        <end position="83"/>
    </location>
</feature>
<evidence type="ECO:0000256" key="1">
    <source>
        <dbReference type="SAM" id="Phobius"/>
    </source>
</evidence>
<dbReference type="EMBL" id="JASSQD010000003">
    <property type="protein sequence ID" value="MDK9559250.1"/>
    <property type="molecule type" value="Genomic_DNA"/>
</dbReference>
<dbReference type="Pfam" id="PF19540">
    <property type="entry name" value="DUF6064"/>
    <property type="match status" value="1"/>
</dbReference>
<dbReference type="RefSeq" id="WP_285368879.1">
    <property type="nucleotide sequence ID" value="NZ_JASSQD010000003.1"/>
</dbReference>
<evidence type="ECO:0000313" key="3">
    <source>
        <dbReference type="Proteomes" id="UP001223547"/>
    </source>
</evidence>
<sequence>MSDLAWLSYSLQDFLMFGPEVFLRLFARINQDLWPWQLLVVPLSLIVPWMAGRPEIVWRRLALVIVAAAWILSGGGFLVNYFGEINWPAVWIGWAFTVQGGLLAALAVTRGCPRLSIGRTGWFAAFWLAAVVLLPWLTVVQSGEPTTLALFGLSPGVTVAASVLLVGGFGRATFWLLLPVPITWVLFSTATYWALQTQWLLLLPLATLASLVAGVWLSPRPVQSPGPQSAHHGPVRR</sequence>
<protein>
    <submittedName>
        <fullName evidence="2">DUF6064 family protein</fullName>
    </submittedName>
</protein>
<gene>
    <name evidence="2" type="ORF">QQF73_16565</name>
</gene>
<dbReference type="Proteomes" id="UP001223547">
    <property type="component" value="Unassembled WGS sequence"/>
</dbReference>
<feature type="transmembrane region" description="Helical" evidence="1">
    <location>
        <begin position="33"/>
        <end position="51"/>
    </location>
</feature>
<keyword evidence="1" id="KW-1133">Transmembrane helix</keyword>
<keyword evidence="1" id="KW-0812">Transmembrane</keyword>